<organism evidence="1 2">
    <name type="scientific">Notechis scutatus</name>
    <name type="common">mainland tiger snake</name>
    <dbReference type="NCBI Taxonomy" id="8663"/>
    <lineage>
        <taxon>Eukaryota</taxon>
        <taxon>Metazoa</taxon>
        <taxon>Chordata</taxon>
        <taxon>Craniata</taxon>
        <taxon>Vertebrata</taxon>
        <taxon>Euteleostomi</taxon>
        <taxon>Lepidosauria</taxon>
        <taxon>Squamata</taxon>
        <taxon>Bifurcata</taxon>
        <taxon>Unidentata</taxon>
        <taxon>Episquamata</taxon>
        <taxon>Toxicofera</taxon>
        <taxon>Serpentes</taxon>
        <taxon>Colubroidea</taxon>
        <taxon>Elapidae</taxon>
        <taxon>Hydrophiinae</taxon>
        <taxon>Notechis</taxon>
    </lineage>
</organism>
<dbReference type="KEGG" id="nss:113422728"/>
<name>A0A6J1VAC5_9SAUR</name>
<dbReference type="Proteomes" id="UP000504612">
    <property type="component" value="Unplaced"/>
</dbReference>
<accession>A0A6J1VAC5</accession>
<dbReference type="CTD" id="255411"/>
<proteinExistence type="predicted"/>
<dbReference type="RefSeq" id="XP_026539635.1">
    <property type="nucleotide sequence ID" value="XM_026683850.1"/>
</dbReference>
<dbReference type="InterPro" id="IPR038775">
    <property type="entry name" value="SPMIP11"/>
</dbReference>
<dbReference type="PANTHER" id="PTHR35263">
    <property type="entry name" value="TESTIS-EXPRESSED PROTEIN 49"/>
    <property type="match status" value="1"/>
</dbReference>
<protein>
    <submittedName>
        <fullName evidence="2">Testis-expressed protein 49</fullName>
    </submittedName>
</protein>
<dbReference type="Pfam" id="PF22593">
    <property type="entry name" value="SPMIP11"/>
    <property type="match status" value="1"/>
</dbReference>
<evidence type="ECO:0000313" key="1">
    <source>
        <dbReference type="Proteomes" id="UP000504612"/>
    </source>
</evidence>
<evidence type="ECO:0000313" key="2">
    <source>
        <dbReference type="RefSeq" id="XP_026539635.1"/>
    </source>
</evidence>
<dbReference type="PANTHER" id="PTHR35263:SF1">
    <property type="entry name" value="TESTIS-EXPRESSED PROTEIN 49"/>
    <property type="match status" value="1"/>
</dbReference>
<gene>
    <name evidence="2" type="primary">TEX49</name>
</gene>
<keyword evidence="1" id="KW-1185">Reference proteome</keyword>
<dbReference type="AlphaFoldDB" id="A0A6J1VAC5"/>
<reference evidence="2" key="1">
    <citation type="submission" date="2025-08" db="UniProtKB">
        <authorList>
            <consortium name="RefSeq"/>
        </authorList>
    </citation>
    <scope>IDENTIFICATION</scope>
</reference>
<sequence>MAFFGLTFLGLQDPFRDKKISLPKYEMPVGTIPPKLELFYPKLPPIGQFGYGDDTEHQGSHEKYQEAIRRKRLKKYPNQEYRVSLTCGQDIGWWQPKNLSIKPEDTLPWIKVTRHPQVRSPMTKFIDYMAVTDPLFSLF</sequence>
<dbReference type="GeneID" id="113422728"/>